<dbReference type="RefSeq" id="WP_206579840.1">
    <property type="nucleotide sequence ID" value="NZ_JAFKCT010000010.1"/>
</dbReference>
<name>A0ABS3C7W0_9BACT</name>
<dbReference type="Proteomes" id="UP000664317">
    <property type="component" value="Unassembled WGS sequence"/>
</dbReference>
<dbReference type="EMBL" id="JAFKCT010000010">
    <property type="protein sequence ID" value="MBN7813062.1"/>
    <property type="molecule type" value="Genomic_DNA"/>
</dbReference>
<comment type="caution">
    <text evidence="3">The sequence shown here is derived from an EMBL/GenBank/DDBJ whole genome shotgun (WGS) entry which is preliminary data.</text>
</comment>
<dbReference type="InterPro" id="IPR008630">
    <property type="entry name" value="Glyco_trans_34"/>
</dbReference>
<evidence type="ECO:0008006" key="5">
    <source>
        <dbReference type="Google" id="ProtNLM"/>
    </source>
</evidence>
<proteinExistence type="predicted"/>
<keyword evidence="1" id="KW-0328">Glycosyltransferase</keyword>
<dbReference type="Gene3D" id="3.90.550.10">
    <property type="entry name" value="Spore Coat Polysaccharide Biosynthesis Protein SpsA, Chain A"/>
    <property type="match status" value="1"/>
</dbReference>
<organism evidence="3 4">
    <name type="scientific">Algoriphagus oliviformis</name>
    <dbReference type="NCBI Taxonomy" id="2811231"/>
    <lineage>
        <taxon>Bacteria</taxon>
        <taxon>Pseudomonadati</taxon>
        <taxon>Bacteroidota</taxon>
        <taxon>Cytophagia</taxon>
        <taxon>Cytophagales</taxon>
        <taxon>Cyclobacteriaceae</taxon>
        <taxon>Algoriphagus</taxon>
    </lineage>
</organism>
<reference evidence="3 4" key="1">
    <citation type="submission" date="2021-03" db="EMBL/GenBank/DDBJ databases">
        <title>novel species isolated from a fishpond in China.</title>
        <authorList>
            <person name="Lu H."/>
            <person name="Cai Z."/>
        </authorList>
    </citation>
    <scope>NUCLEOTIDE SEQUENCE [LARGE SCALE GENOMIC DNA]</scope>
    <source>
        <strain evidence="3 4">H41</strain>
    </source>
</reference>
<keyword evidence="4" id="KW-1185">Reference proteome</keyword>
<gene>
    <name evidence="3" type="ORF">J0A68_19060</name>
</gene>
<protein>
    <recommendedName>
        <fullName evidence="5">Galactosyl transferase GMA12/MNN10 family protein</fullName>
    </recommendedName>
</protein>
<dbReference type="Pfam" id="PF05637">
    <property type="entry name" value="Glyco_transf_34"/>
    <property type="match status" value="1"/>
</dbReference>
<evidence type="ECO:0000313" key="3">
    <source>
        <dbReference type="EMBL" id="MBN7813062.1"/>
    </source>
</evidence>
<dbReference type="InterPro" id="IPR029044">
    <property type="entry name" value="Nucleotide-diphossugar_trans"/>
</dbReference>
<accession>A0ABS3C7W0</accession>
<evidence type="ECO:0000313" key="4">
    <source>
        <dbReference type="Proteomes" id="UP000664317"/>
    </source>
</evidence>
<evidence type="ECO:0000256" key="1">
    <source>
        <dbReference type="ARBA" id="ARBA00022676"/>
    </source>
</evidence>
<sequence>MIEKKHLCIVSGHYPKGVLFAELTENILREYAQTHGYDLYYDSETAVPFEVSELHFRRCLLLSKAAEAFPDAEWYLWLDTDIYIQAMDRRIEEFIDLSDPGVLYHVFHEKPWGYPVNTGVKLVHRDAMHWEEEIYAQRKGCPFPYEQKLVIDYIVPKYGNQVVIHDPEKLNCLYGTHDHQAALFVHVCGRSEVNRNLIVLKNTRSLLKGRGRLLDNRYYRNFLFYYTKNYILKITQAATRKLKGQKSFVGK</sequence>
<keyword evidence="2" id="KW-0808">Transferase</keyword>
<evidence type="ECO:0000256" key="2">
    <source>
        <dbReference type="ARBA" id="ARBA00022679"/>
    </source>
</evidence>